<dbReference type="AlphaFoldDB" id="A0A1Q8CG21"/>
<name>A0A1Q8CG21_9PSEU</name>
<organism evidence="4 5">
    <name type="scientific">Actinophytocola xanthii</name>
    <dbReference type="NCBI Taxonomy" id="1912961"/>
    <lineage>
        <taxon>Bacteria</taxon>
        <taxon>Bacillati</taxon>
        <taxon>Actinomycetota</taxon>
        <taxon>Actinomycetes</taxon>
        <taxon>Pseudonocardiales</taxon>
        <taxon>Pseudonocardiaceae</taxon>
    </lineage>
</organism>
<dbReference type="OrthoDB" id="9808769at2"/>
<dbReference type="GO" id="GO:0006107">
    <property type="term" value="P:oxaloacetate metabolic process"/>
    <property type="evidence" value="ECO:0007669"/>
    <property type="project" value="TreeGrafter"/>
</dbReference>
<protein>
    <submittedName>
        <fullName evidence="4">Aldolase</fullName>
    </submittedName>
</protein>
<accession>A0A1Q8CG21</accession>
<keyword evidence="3" id="KW-0460">Magnesium</keyword>
<evidence type="ECO:0000256" key="2">
    <source>
        <dbReference type="ARBA" id="ARBA00022723"/>
    </source>
</evidence>
<evidence type="ECO:0000256" key="3">
    <source>
        <dbReference type="ARBA" id="ARBA00022842"/>
    </source>
</evidence>
<dbReference type="Gene3D" id="3.20.20.60">
    <property type="entry name" value="Phosphoenolpyruvate-binding domains"/>
    <property type="match status" value="1"/>
</dbReference>
<dbReference type="RefSeq" id="WP_075128701.1">
    <property type="nucleotide sequence ID" value="NZ_MSIE01000057.1"/>
</dbReference>
<dbReference type="EMBL" id="MSIE01000057">
    <property type="protein sequence ID" value="OLF13308.1"/>
    <property type="molecule type" value="Genomic_DNA"/>
</dbReference>
<dbReference type="SUPFAM" id="SSF51621">
    <property type="entry name" value="Phosphoenolpyruvate/pyruvate domain"/>
    <property type="match status" value="1"/>
</dbReference>
<comment type="cofactor">
    <cofactor evidence="1">
        <name>Mg(2+)</name>
        <dbReference type="ChEBI" id="CHEBI:18420"/>
    </cofactor>
</comment>
<dbReference type="Pfam" id="PF22484">
    <property type="entry name" value="DUF6986"/>
    <property type="match status" value="1"/>
</dbReference>
<dbReference type="Proteomes" id="UP000185596">
    <property type="component" value="Unassembled WGS sequence"/>
</dbReference>
<dbReference type="InterPro" id="IPR054255">
    <property type="entry name" value="DUF6986"/>
</dbReference>
<keyword evidence="5" id="KW-1185">Reference proteome</keyword>
<keyword evidence="2" id="KW-0479">Metal-binding</keyword>
<evidence type="ECO:0000313" key="5">
    <source>
        <dbReference type="Proteomes" id="UP000185596"/>
    </source>
</evidence>
<dbReference type="InterPro" id="IPR015813">
    <property type="entry name" value="Pyrv/PenolPyrv_kinase-like_dom"/>
</dbReference>
<dbReference type="STRING" id="1912961.BU204_27655"/>
<dbReference type="GO" id="GO:0000287">
    <property type="term" value="F:magnesium ion binding"/>
    <property type="evidence" value="ECO:0007669"/>
    <property type="project" value="TreeGrafter"/>
</dbReference>
<evidence type="ECO:0000313" key="4">
    <source>
        <dbReference type="EMBL" id="OLF13308.1"/>
    </source>
</evidence>
<sequence length="411" mass="43580">MRTSLDGAALAGIAHRLSEVDTARVARYPGDAAGRQPVHTCYVPADQVVGDVAEAWGAAALAAIEEHAPDPAAFAGLFGLPGELAEAVHAKVVAKLRLEPVEDLRIDFEDGYGVRPDADEDADALRCADLVAGWPVPPPWVGLRFKSFDTPELFARGVRTLDLFVTALGRAPVLTFPKVTDVAQVAALVDVLGLLESHLGLAEGALRFEIQVETTQSIVDSEGRLAVPRFLEAGRGRVSGLHFGTYDYTAACGLPAAEQHLAHPACDFARHVMQVSAAGTGVRLSDGSSNVLPVGNRDAVTEAWRTHYTLVLRSLANGFHQGWDMHPAQLVTRYAANFVHHLESAPADAARLRAYVDSTGGGVLDEPATAQALASSLRRAVDCGALSSDEVRGLCGLSEVELDALGRREPL</sequence>
<proteinExistence type="predicted"/>
<evidence type="ECO:0000256" key="1">
    <source>
        <dbReference type="ARBA" id="ARBA00001946"/>
    </source>
</evidence>
<gene>
    <name evidence="4" type="ORF">BU204_27655</name>
</gene>
<dbReference type="PANTHER" id="PTHR32308:SF10">
    <property type="entry name" value="CITRATE LYASE SUBUNIT BETA"/>
    <property type="match status" value="1"/>
</dbReference>
<dbReference type="PANTHER" id="PTHR32308">
    <property type="entry name" value="LYASE BETA SUBUNIT, PUTATIVE (AFU_ORTHOLOGUE AFUA_4G13030)-RELATED"/>
    <property type="match status" value="1"/>
</dbReference>
<dbReference type="InterPro" id="IPR040442">
    <property type="entry name" value="Pyrv_kinase-like_dom_sf"/>
</dbReference>
<dbReference type="GO" id="GO:0003824">
    <property type="term" value="F:catalytic activity"/>
    <property type="evidence" value="ECO:0007669"/>
    <property type="project" value="InterPro"/>
</dbReference>
<reference evidence="4 5" key="1">
    <citation type="submission" date="2016-12" db="EMBL/GenBank/DDBJ databases">
        <title>The draft genome sequence of Actinophytocola sp. 11-183.</title>
        <authorList>
            <person name="Wang W."/>
            <person name="Yuan L."/>
        </authorList>
    </citation>
    <scope>NUCLEOTIDE SEQUENCE [LARGE SCALE GENOMIC DNA]</scope>
    <source>
        <strain evidence="4 5">11-183</strain>
    </source>
</reference>
<comment type="caution">
    <text evidence="4">The sequence shown here is derived from an EMBL/GenBank/DDBJ whole genome shotgun (WGS) entry which is preliminary data.</text>
</comment>